<organism evidence="1 2">
    <name type="scientific">Trichonephila inaurata madagascariensis</name>
    <dbReference type="NCBI Taxonomy" id="2747483"/>
    <lineage>
        <taxon>Eukaryota</taxon>
        <taxon>Metazoa</taxon>
        <taxon>Ecdysozoa</taxon>
        <taxon>Arthropoda</taxon>
        <taxon>Chelicerata</taxon>
        <taxon>Arachnida</taxon>
        <taxon>Araneae</taxon>
        <taxon>Araneomorphae</taxon>
        <taxon>Entelegynae</taxon>
        <taxon>Araneoidea</taxon>
        <taxon>Nephilidae</taxon>
        <taxon>Trichonephila</taxon>
        <taxon>Trichonephila inaurata</taxon>
    </lineage>
</organism>
<gene>
    <name evidence="1" type="ORF">TNIN_291621</name>
</gene>
<sequence>MDRREDWTERRRYDLGRGRFWAEWGPEMRRVSYEDAGEIKRRRRWTERLRIANGDSEERARRDLRGDIYLRESGRGVGALWVLSDTSHS</sequence>
<evidence type="ECO:0000313" key="2">
    <source>
        <dbReference type="Proteomes" id="UP000886998"/>
    </source>
</evidence>
<dbReference type="Proteomes" id="UP000886998">
    <property type="component" value="Unassembled WGS sequence"/>
</dbReference>
<protein>
    <submittedName>
        <fullName evidence="1">Uncharacterized protein</fullName>
    </submittedName>
</protein>
<name>A0A8X7BS40_9ARAC</name>
<reference evidence="1" key="1">
    <citation type="submission" date="2020-08" db="EMBL/GenBank/DDBJ databases">
        <title>Multicomponent nature underlies the extraordinary mechanical properties of spider dragline silk.</title>
        <authorList>
            <person name="Kono N."/>
            <person name="Nakamura H."/>
            <person name="Mori M."/>
            <person name="Yoshida Y."/>
            <person name="Ohtoshi R."/>
            <person name="Malay A.D."/>
            <person name="Moran D.A.P."/>
            <person name="Tomita M."/>
            <person name="Numata K."/>
            <person name="Arakawa K."/>
        </authorList>
    </citation>
    <scope>NUCLEOTIDE SEQUENCE</scope>
</reference>
<dbReference type="AlphaFoldDB" id="A0A8X7BS40"/>
<evidence type="ECO:0000313" key="1">
    <source>
        <dbReference type="EMBL" id="GFY42721.1"/>
    </source>
</evidence>
<accession>A0A8X7BS40</accession>
<proteinExistence type="predicted"/>
<comment type="caution">
    <text evidence="1">The sequence shown here is derived from an EMBL/GenBank/DDBJ whole genome shotgun (WGS) entry which is preliminary data.</text>
</comment>
<keyword evidence="2" id="KW-1185">Reference proteome</keyword>
<dbReference type="EMBL" id="BMAV01003273">
    <property type="protein sequence ID" value="GFY42721.1"/>
    <property type="molecule type" value="Genomic_DNA"/>
</dbReference>